<sequence>MCSRFKRLLWGSKNAKSPKIREMKNTYFQMKGSSAPEPVLTDENPPDALQLVEQGLFDWSVLEGKVSQALAAAETKKLGKLASTDSMDSSESTADLRKGNEYLLPLNVVKALESRTCPEPISVEPNQKEQEDQECLELDAPKPKRKKTTNPAKKKEKKQEVSAEEPSAKPLAVASDYRPGSFSEARKEFIASKRKASGVSYAEANQAWMLSSQRADLLSGMSPQELKRRKFT</sequence>
<feature type="compositionally biased region" description="Basic residues" evidence="1">
    <location>
        <begin position="143"/>
        <end position="156"/>
    </location>
</feature>
<organism evidence="2 3">
    <name type="scientific">Durusdinium trenchii</name>
    <dbReference type="NCBI Taxonomy" id="1381693"/>
    <lineage>
        <taxon>Eukaryota</taxon>
        <taxon>Sar</taxon>
        <taxon>Alveolata</taxon>
        <taxon>Dinophyceae</taxon>
        <taxon>Suessiales</taxon>
        <taxon>Symbiodiniaceae</taxon>
        <taxon>Durusdinium</taxon>
    </lineage>
</organism>
<reference evidence="2 3" key="1">
    <citation type="submission" date="2024-02" db="EMBL/GenBank/DDBJ databases">
        <authorList>
            <person name="Chen Y."/>
            <person name="Shah S."/>
            <person name="Dougan E. K."/>
            <person name="Thang M."/>
            <person name="Chan C."/>
        </authorList>
    </citation>
    <scope>NUCLEOTIDE SEQUENCE [LARGE SCALE GENOMIC DNA]</scope>
</reference>
<protein>
    <submittedName>
        <fullName evidence="2">Uncharacterized protein</fullName>
    </submittedName>
</protein>
<proteinExistence type="predicted"/>
<feature type="region of interest" description="Disordered" evidence="1">
    <location>
        <begin position="119"/>
        <end position="180"/>
    </location>
</feature>
<keyword evidence="3" id="KW-1185">Reference proteome</keyword>
<gene>
    <name evidence="2" type="ORF">CCMP2556_LOCUS49286</name>
</gene>
<dbReference type="EMBL" id="CAXAMN010026710">
    <property type="protein sequence ID" value="CAK9105292.1"/>
    <property type="molecule type" value="Genomic_DNA"/>
</dbReference>
<accession>A0ABP0RZ90</accession>
<dbReference type="Proteomes" id="UP001642484">
    <property type="component" value="Unassembled WGS sequence"/>
</dbReference>
<evidence type="ECO:0000313" key="2">
    <source>
        <dbReference type="EMBL" id="CAK9105292.1"/>
    </source>
</evidence>
<comment type="caution">
    <text evidence="2">The sequence shown here is derived from an EMBL/GenBank/DDBJ whole genome shotgun (WGS) entry which is preliminary data.</text>
</comment>
<evidence type="ECO:0000256" key="1">
    <source>
        <dbReference type="SAM" id="MobiDB-lite"/>
    </source>
</evidence>
<name>A0ABP0RZ90_9DINO</name>
<evidence type="ECO:0000313" key="3">
    <source>
        <dbReference type="Proteomes" id="UP001642484"/>
    </source>
</evidence>